<evidence type="ECO:0000313" key="2">
    <source>
        <dbReference type="Proteomes" id="UP001465717"/>
    </source>
</evidence>
<comment type="caution">
    <text evidence="1">The sequence shown here is derived from an EMBL/GenBank/DDBJ whole genome shotgun (WGS) entry which is preliminary data.</text>
</comment>
<reference evidence="1 2" key="1">
    <citation type="submission" date="2024-04" db="EMBL/GenBank/DDBJ databases">
        <title>Human intestinal bacterial collection.</title>
        <authorList>
            <person name="Pauvert C."/>
            <person name="Hitch T.C.A."/>
            <person name="Clavel T."/>
        </authorList>
    </citation>
    <scope>NUCLEOTIDE SEQUENCE [LARGE SCALE GENOMIC DNA]</scope>
    <source>
        <strain evidence="1 2">CLA-AA-H174</strain>
    </source>
</reference>
<dbReference type="Proteomes" id="UP001465717">
    <property type="component" value="Unassembled WGS sequence"/>
</dbReference>
<keyword evidence="2" id="KW-1185">Reference proteome</keyword>
<dbReference type="EMBL" id="JBBNGE010000089">
    <property type="protein sequence ID" value="MEQ2509510.1"/>
    <property type="molecule type" value="Genomic_DNA"/>
</dbReference>
<organism evidence="1 2">
    <name type="scientific">Segatella sinensis</name>
    <dbReference type="NCBI Taxonomy" id="3085167"/>
    <lineage>
        <taxon>Bacteria</taxon>
        <taxon>Pseudomonadati</taxon>
        <taxon>Bacteroidota</taxon>
        <taxon>Bacteroidia</taxon>
        <taxon>Bacteroidales</taxon>
        <taxon>Prevotellaceae</taxon>
        <taxon>Segatella</taxon>
    </lineage>
</organism>
<protein>
    <submittedName>
        <fullName evidence="1">Uncharacterized protein</fullName>
    </submittedName>
</protein>
<gene>
    <name evidence="1" type="ORF">AAAT87_14795</name>
</gene>
<dbReference type="RefSeq" id="WP_296972829.1">
    <property type="nucleotide sequence ID" value="NZ_JBBNFG020000012.1"/>
</dbReference>
<evidence type="ECO:0000313" key="1">
    <source>
        <dbReference type="EMBL" id="MEQ2509510.1"/>
    </source>
</evidence>
<sequence>MKKVSSDIKWFCDQLREAEQILSNALEKAEDFSDYDKQLVDRIESDVQMVDLTLLQLLSPIAPQ</sequence>
<accession>A0ABV1G273</accession>
<proteinExistence type="predicted"/>
<name>A0ABV1G273_9BACT</name>